<evidence type="ECO:0000256" key="2">
    <source>
        <dbReference type="ARBA" id="ARBA00016007"/>
    </source>
</evidence>
<protein>
    <recommendedName>
        <fullName evidence="2">Endosome-associated-trafficking regulator 1</fullName>
    </recommendedName>
</protein>
<feature type="region of interest" description="Disordered" evidence="5">
    <location>
        <begin position="122"/>
        <end position="142"/>
    </location>
</feature>
<dbReference type="GO" id="GO:1903566">
    <property type="term" value="P:positive regulation of protein localization to cilium"/>
    <property type="evidence" value="ECO:0007669"/>
    <property type="project" value="TreeGrafter"/>
</dbReference>
<dbReference type="Ensembl" id="ENSPMRT00000028931.1">
    <property type="protein sequence ID" value="ENSPMRP00000027274.1"/>
    <property type="gene ID" value="ENSPMRG00000017580.1"/>
</dbReference>
<dbReference type="GO" id="GO:0005813">
    <property type="term" value="C:centrosome"/>
    <property type="evidence" value="ECO:0007669"/>
    <property type="project" value="TreeGrafter"/>
</dbReference>
<dbReference type="PANTHER" id="PTHR31259">
    <property type="entry name" value="ENDOSOME-ASSOCIATED TRAFFICKING REGULATOR 1"/>
    <property type="match status" value="1"/>
</dbReference>
<proteinExistence type="inferred from homology"/>
<dbReference type="GO" id="GO:0030496">
    <property type="term" value="C:midbody"/>
    <property type="evidence" value="ECO:0007669"/>
    <property type="project" value="TreeGrafter"/>
</dbReference>
<dbReference type="GO" id="GO:0045724">
    <property type="term" value="P:positive regulation of cilium assembly"/>
    <property type="evidence" value="ECO:0007669"/>
    <property type="project" value="TreeGrafter"/>
</dbReference>
<dbReference type="GO" id="GO:0036064">
    <property type="term" value="C:ciliary basal body"/>
    <property type="evidence" value="ECO:0007669"/>
    <property type="project" value="TreeGrafter"/>
</dbReference>
<reference evidence="6" key="2">
    <citation type="submission" date="2025-05" db="UniProtKB">
        <authorList>
            <consortium name="Ensembl"/>
        </authorList>
    </citation>
    <scope>IDENTIFICATION</scope>
</reference>
<accession>A0A670JV40</accession>
<dbReference type="AlphaFoldDB" id="A0A670JV40"/>
<reference evidence="6 7" key="1">
    <citation type="journal article" date="2019" name="Proc. Natl. Acad. Sci. U.S.A.">
        <title>Regulatory changes in pterin and carotenoid genes underlie balanced color polymorphisms in the wall lizard.</title>
        <authorList>
            <person name="Andrade P."/>
            <person name="Pinho C."/>
            <person name="Perez I de Lanuza G."/>
            <person name="Afonso S."/>
            <person name="Brejcha J."/>
            <person name="Rubin C.J."/>
            <person name="Wallerman O."/>
            <person name="Pereira P."/>
            <person name="Sabatino S.J."/>
            <person name="Bellati A."/>
            <person name="Pellitteri-Rosa D."/>
            <person name="Bosakova Z."/>
            <person name="Bunikis I."/>
            <person name="Carretero M.A."/>
            <person name="Feiner N."/>
            <person name="Marsik P."/>
            <person name="Pauperio F."/>
            <person name="Salvi D."/>
            <person name="Soler L."/>
            <person name="While G.M."/>
            <person name="Uller T."/>
            <person name="Font E."/>
            <person name="Andersson L."/>
            <person name="Carneiro M."/>
        </authorList>
    </citation>
    <scope>NUCLEOTIDE SEQUENCE</scope>
</reference>
<dbReference type="InterPro" id="IPR026757">
    <property type="entry name" value="ENTR1"/>
</dbReference>
<dbReference type="GeneTree" id="ENSGT00390000000560"/>
<dbReference type="Proteomes" id="UP000472272">
    <property type="component" value="Chromosome 12"/>
</dbReference>
<evidence type="ECO:0000256" key="1">
    <source>
        <dbReference type="ARBA" id="ARBA00007791"/>
    </source>
</evidence>
<evidence type="ECO:0000256" key="4">
    <source>
        <dbReference type="SAM" id="Coils"/>
    </source>
</evidence>
<evidence type="ECO:0000256" key="5">
    <source>
        <dbReference type="SAM" id="MobiDB-lite"/>
    </source>
</evidence>
<keyword evidence="7" id="KW-1185">Reference proteome</keyword>
<gene>
    <name evidence="6" type="primary">LOC114607248</name>
</gene>
<name>A0A670JV40_PODMU</name>
<dbReference type="GO" id="GO:0055037">
    <property type="term" value="C:recycling endosome"/>
    <property type="evidence" value="ECO:0007669"/>
    <property type="project" value="TreeGrafter"/>
</dbReference>
<evidence type="ECO:0000313" key="6">
    <source>
        <dbReference type="Ensembl" id="ENSPMRP00000027274.1"/>
    </source>
</evidence>
<sequence>MSIPGGGAVHPPPQSQIFPLIPSPVCKASFLPWLPPPVGSSIAPEEEEANPFSFKEFVRSKNQYLAAPVLEEAKGLSGVALASSGSNTSSPKDSSRFSLLLDDSTSSPGSLDVAFHKLFPPNPMATNSSLEDEDEDSEWSSTYQPSAIEEAHLGRMPSTSLDSTHDSLCCNPSDLSELQRFTPWKLGAKEDQSLPVDGAAGGDSFYLPPCQPTYEELKEENSKFRSKINHLQAVSESQAERIKQLERTLEESRRKEEKETRDLEAMVQQVEENLELMAKRAMNAETSTVKLKQHNSLLQVQVENYRLENEALKSSHSANLAIVQQNASAALQNLLAVITKSQPSIRQLLSGAKELQVVAELLKSLDKISEIPQGSS</sequence>
<dbReference type="GO" id="GO:0032465">
    <property type="term" value="P:regulation of cytokinesis"/>
    <property type="evidence" value="ECO:0007669"/>
    <property type="project" value="TreeGrafter"/>
</dbReference>
<evidence type="ECO:0000313" key="7">
    <source>
        <dbReference type="Proteomes" id="UP000472272"/>
    </source>
</evidence>
<dbReference type="Ensembl" id="ENSPMRT00000028942.1">
    <property type="protein sequence ID" value="ENSPMRP00000027283.1"/>
    <property type="gene ID" value="ENSPMRG00000017580.1"/>
</dbReference>
<dbReference type="PANTHER" id="PTHR31259:SF3">
    <property type="entry name" value="ENDOSOME-ASSOCIATED-TRAFFICKING REGULATOR 1"/>
    <property type="match status" value="1"/>
</dbReference>
<dbReference type="GO" id="GO:0005769">
    <property type="term" value="C:early endosome"/>
    <property type="evidence" value="ECO:0007669"/>
    <property type="project" value="TreeGrafter"/>
</dbReference>
<comment type="similarity">
    <text evidence="1">Belongs to the ENTR1 family.</text>
</comment>
<evidence type="ECO:0000256" key="3">
    <source>
        <dbReference type="ARBA" id="ARBA00023054"/>
    </source>
</evidence>
<keyword evidence="3 4" id="KW-0175">Coiled coil</keyword>
<dbReference type="Ensembl" id="ENSPMRT00000028955.1">
    <property type="protein sequence ID" value="ENSPMRP00000027295.1"/>
    <property type="gene ID" value="ENSPMRG00000017580.1"/>
</dbReference>
<dbReference type="Ensembl" id="ENSPMRT00000028923.1">
    <property type="protein sequence ID" value="ENSPMRP00000027266.1"/>
    <property type="gene ID" value="ENSPMRG00000017580.1"/>
</dbReference>
<organism evidence="6 7">
    <name type="scientific">Podarcis muralis</name>
    <name type="common">Wall lizard</name>
    <name type="synonym">Lacerta muralis</name>
    <dbReference type="NCBI Taxonomy" id="64176"/>
    <lineage>
        <taxon>Eukaryota</taxon>
        <taxon>Metazoa</taxon>
        <taxon>Chordata</taxon>
        <taxon>Craniata</taxon>
        <taxon>Vertebrata</taxon>
        <taxon>Euteleostomi</taxon>
        <taxon>Lepidosauria</taxon>
        <taxon>Squamata</taxon>
        <taxon>Bifurcata</taxon>
        <taxon>Unidentata</taxon>
        <taxon>Episquamata</taxon>
        <taxon>Laterata</taxon>
        <taxon>Lacertibaenia</taxon>
        <taxon>Lacertidae</taxon>
        <taxon>Podarcis</taxon>
    </lineage>
</organism>
<feature type="coiled-coil region" evidence="4">
    <location>
        <begin position="214"/>
        <end position="287"/>
    </location>
</feature>